<dbReference type="Proteomes" id="UP001183176">
    <property type="component" value="Unassembled WGS sequence"/>
</dbReference>
<feature type="transmembrane region" description="Helical" evidence="7">
    <location>
        <begin position="226"/>
        <end position="248"/>
    </location>
</feature>
<feature type="transmembrane region" description="Helical" evidence="7">
    <location>
        <begin position="169"/>
        <end position="188"/>
    </location>
</feature>
<feature type="transmembrane region" description="Helical" evidence="7">
    <location>
        <begin position="291"/>
        <end position="313"/>
    </location>
</feature>
<keyword evidence="6 7" id="KW-0472">Membrane</keyword>
<comment type="subcellular location">
    <subcellularLocation>
        <location evidence="1">Cell membrane</location>
        <topology evidence="1">Multi-pass membrane protein</topology>
    </subcellularLocation>
</comment>
<evidence type="ECO:0000256" key="1">
    <source>
        <dbReference type="ARBA" id="ARBA00004651"/>
    </source>
</evidence>
<dbReference type="InterPro" id="IPR036259">
    <property type="entry name" value="MFS_trans_sf"/>
</dbReference>
<evidence type="ECO:0000313" key="10">
    <source>
        <dbReference type="Proteomes" id="UP001183176"/>
    </source>
</evidence>
<reference evidence="10" key="1">
    <citation type="submission" date="2023-07" db="EMBL/GenBank/DDBJ databases">
        <title>30 novel species of actinomycetes from the DSMZ collection.</title>
        <authorList>
            <person name="Nouioui I."/>
        </authorList>
    </citation>
    <scope>NUCLEOTIDE SEQUENCE [LARGE SCALE GENOMIC DNA]</scope>
    <source>
        <strain evidence="10">DSM 44399</strain>
    </source>
</reference>
<evidence type="ECO:0000259" key="8">
    <source>
        <dbReference type="PROSITE" id="PS50850"/>
    </source>
</evidence>
<keyword evidence="10" id="KW-1185">Reference proteome</keyword>
<dbReference type="InterPro" id="IPR050171">
    <property type="entry name" value="MFS_Transporters"/>
</dbReference>
<evidence type="ECO:0000256" key="5">
    <source>
        <dbReference type="ARBA" id="ARBA00022989"/>
    </source>
</evidence>
<dbReference type="Gene3D" id="1.20.1250.20">
    <property type="entry name" value="MFS general substrate transporter like domains"/>
    <property type="match status" value="2"/>
</dbReference>
<feature type="transmembrane region" description="Helical" evidence="7">
    <location>
        <begin position="80"/>
        <end position="99"/>
    </location>
</feature>
<feature type="transmembrane region" description="Helical" evidence="7">
    <location>
        <begin position="349"/>
        <end position="375"/>
    </location>
</feature>
<feature type="domain" description="Major facilitator superfamily (MFS) profile" evidence="8">
    <location>
        <begin position="14"/>
        <end position="414"/>
    </location>
</feature>
<evidence type="ECO:0000256" key="6">
    <source>
        <dbReference type="ARBA" id="ARBA00023136"/>
    </source>
</evidence>
<evidence type="ECO:0000256" key="2">
    <source>
        <dbReference type="ARBA" id="ARBA00022448"/>
    </source>
</evidence>
<protein>
    <submittedName>
        <fullName evidence="9">MFS transporter</fullName>
    </submittedName>
</protein>
<keyword evidence="2" id="KW-0813">Transport</keyword>
<dbReference type="InterPro" id="IPR020846">
    <property type="entry name" value="MFS_dom"/>
</dbReference>
<comment type="caution">
    <text evidence="9">The sequence shown here is derived from an EMBL/GenBank/DDBJ whole genome shotgun (WGS) entry which is preliminary data.</text>
</comment>
<keyword evidence="3" id="KW-1003">Cell membrane</keyword>
<name>A0ABU2J4M5_9ACTN</name>
<accession>A0ABU2J4M5</accession>
<dbReference type="PANTHER" id="PTHR23517:SF2">
    <property type="entry name" value="MULTIDRUG RESISTANCE PROTEIN MDTH"/>
    <property type="match status" value="1"/>
</dbReference>
<proteinExistence type="predicted"/>
<feature type="transmembrane region" description="Helical" evidence="7">
    <location>
        <begin position="137"/>
        <end position="157"/>
    </location>
</feature>
<dbReference type="SUPFAM" id="SSF103473">
    <property type="entry name" value="MFS general substrate transporter"/>
    <property type="match status" value="1"/>
</dbReference>
<feature type="transmembrane region" description="Helical" evidence="7">
    <location>
        <begin position="105"/>
        <end position="125"/>
    </location>
</feature>
<gene>
    <name evidence="9" type="ORF">RM423_00855</name>
</gene>
<feature type="transmembrane region" description="Helical" evidence="7">
    <location>
        <begin position="387"/>
        <end position="411"/>
    </location>
</feature>
<organism evidence="9 10">
    <name type="scientific">Jatrophihabitans lederbergiae</name>
    <dbReference type="NCBI Taxonomy" id="3075547"/>
    <lineage>
        <taxon>Bacteria</taxon>
        <taxon>Bacillati</taxon>
        <taxon>Actinomycetota</taxon>
        <taxon>Actinomycetes</taxon>
        <taxon>Jatrophihabitantales</taxon>
        <taxon>Jatrophihabitantaceae</taxon>
        <taxon>Jatrophihabitans</taxon>
    </lineage>
</organism>
<keyword evidence="5 7" id="KW-1133">Transmembrane helix</keyword>
<dbReference type="RefSeq" id="WP_311421095.1">
    <property type="nucleotide sequence ID" value="NZ_JAVREH010000001.1"/>
</dbReference>
<dbReference type="InterPro" id="IPR011701">
    <property type="entry name" value="MFS"/>
</dbReference>
<evidence type="ECO:0000256" key="3">
    <source>
        <dbReference type="ARBA" id="ARBA00022475"/>
    </source>
</evidence>
<keyword evidence="4 7" id="KW-0812">Transmembrane</keyword>
<evidence type="ECO:0000256" key="7">
    <source>
        <dbReference type="SAM" id="Phobius"/>
    </source>
</evidence>
<dbReference type="PANTHER" id="PTHR23517">
    <property type="entry name" value="RESISTANCE PROTEIN MDTM, PUTATIVE-RELATED-RELATED"/>
    <property type="match status" value="1"/>
</dbReference>
<dbReference type="CDD" id="cd06174">
    <property type="entry name" value="MFS"/>
    <property type="match status" value="1"/>
</dbReference>
<sequence length="440" mass="46449">MTTLRQRRAVAVRRWSIAVAVYLVAVFHRTSLGVAGLQAATRFGISPSQLSIFVLLQLGVYAGMQIPTGILVDRYGPRRLLIAAAFTMGAAQILFALAHSYPVALLARALLGLGDALTFVSVLRFAAGQFAPRRYPVVIAITGTLGSVGNLAATLPLTALLHHAGWTPTFLVAGLVSVVSGVAVYAMLPRSAPVPRRPREAAALMASARSVGRRVRTAWALPGTRAGFWVHFTSMSTSLTFGVLWGVPFLVEAQGFSRDAASTVLLASVLVAIVAGPPIGQLTARHPATRVPLAIGVCSVTVLGWYTVLAAFSGPIPRWLLIGLVLLTTVGGPVSAIGFALARDYNGPAIVGTATGVVNVGGFVAAISACLVLGWTLDLAGSVDRGAYRLAFAVAVSVQLVGLVQMVRWWLRARHTLLKALEVGRPAPVQIVRHRWDLTR</sequence>
<dbReference type="Pfam" id="PF07690">
    <property type="entry name" value="MFS_1"/>
    <property type="match status" value="1"/>
</dbReference>
<evidence type="ECO:0000313" key="9">
    <source>
        <dbReference type="EMBL" id="MDT0259936.1"/>
    </source>
</evidence>
<evidence type="ECO:0000256" key="4">
    <source>
        <dbReference type="ARBA" id="ARBA00022692"/>
    </source>
</evidence>
<dbReference type="EMBL" id="JAVREH010000001">
    <property type="protein sequence ID" value="MDT0259936.1"/>
    <property type="molecule type" value="Genomic_DNA"/>
</dbReference>
<feature type="transmembrane region" description="Helical" evidence="7">
    <location>
        <begin position="260"/>
        <end position="279"/>
    </location>
</feature>
<feature type="transmembrane region" description="Helical" evidence="7">
    <location>
        <begin position="49"/>
        <end position="68"/>
    </location>
</feature>
<dbReference type="PROSITE" id="PS50850">
    <property type="entry name" value="MFS"/>
    <property type="match status" value="1"/>
</dbReference>
<feature type="transmembrane region" description="Helical" evidence="7">
    <location>
        <begin position="319"/>
        <end position="342"/>
    </location>
</feature>